<name>A0A843UGA0_COLES</name>
<accession>A0A843UGA0</accession>
<evidence type="ECO:0000313" key="2">
    <source>
        <dbReference type="EMBL" id="MQL82548.1"/>
    </source>
</evidence>
<comment type="caution">
    <text evidence="2">The sequence shown here is derived from an EMBL/GenBank/DDBJ whole genome shotgun (WGS) entry which is preliminary data.</text>
</comment>
<feature type="region of interest" description="Disordered" evidence="1">
    <location>
        <begin position="235"/>
        <end position="284"/>
    </location>
</feature>
<gene>
    <name evidence="2" type="ORF">Taro_015025</name>
</gene>
<organism evidence="2 3">
    <name type="scientific">Colocasia esculenta</name>
    <name type="common">Wild taro</name>
    <name type="synonym">Arum esculentum</name>
    <dbReference type="NCBI Taxonomy" id="4460"/>
    <lineage>
        <taxon>Eukaryota</taxon>
        <taxon>Viridiplantae</taxon>
        <taxon>Streptophyta</taxon>
        <taxon>Embryophyta</taxon>
        <taxon>Tracheophyta</taxon>
        <taxon>Spermatophyta</taxon>
        <taxon>Magnoliopsida</taxon>
        <taxon>Liliopsida</taxon>
        <taxon>Araceae</taxon>
        <taxon>Aroideae</taxon>
        <taxon>Colocasieae</taxon>
        <taxon>Colocasia</taxon>
    </lineage>
</organism>
<feature type="region of interest" description="Disordered" evidence="1">
    <location>
        <begin position="172"/>
        <end position="200"/>
    </location>
</feature>
<reference evidence="2" key="1">
    <citation type="submission" date="2017-07" db="EMBL/GenBank/DDBJ databases">
        <title>Taro Niue Genome Assembly and Annotation.</title>
        <authorList>
            <person name="Atibalentja N."/>
            <person name="Keating K."/>
            <person name="Fields C.J."/>
        </authorList>
    </citation>
    <scope>NUCLEOTIDE SEQUENCE</scope>
    <source>
        <strain evidence="2">Niue_2</strain>
        <tissue evidence="2">Leaf</tissue>
    </source>
</reference>
<proteinExistence type="predicted"/>
<keyword evidence="3" id="KW-1185">Reference proteome</keyword>
<sequence>MKTSRASRFRATTVWREYLDLFASDVRAGGIGSLFPVPPGRICRPRGDATEAEVSPLPPAFSRAAEKSTVFTSRDPVLCREYLAANFPGLVSLWAMLAGLLVEVAEVDLDPEGDLMWWQCRPPPCLLHFGVVIRPVSRPRSMEIPPQGKSSKPGRCCEIAIPYVVLDHKRAEDHPRRRRRVSRFPSSSLPAGGATGVARRRCSKAAVQQGWRGGRAAKRWRGGRAARAAAACKQQQRREQAAAARRGGAIGGGCKGQQGGRQWLPHARESAASPPLQTRAKAAA</sequence>
<feature type="non-terminal residue" evidence="2">
    <location>
        <position position="1"/>
    </location>
</feature>
<evidence type="ECO:0000256" key="1">
    <source>
        <dbReference type="SAM" id="MobiDB-lite"/>
    </source>
</evidence>
<dbReference type="Proteomes" id="UP000652761">
    <property type="component" value="Unassembled WGS sequence"/>
</dbReference>
<feature type="compositionally biased region" description="Gly residues" evidence="1">
    <location>
        <begin position="248"/>
        <end position="259"/>
    </location>
</feature>
<evidence type="ECO:0000313" key="3">
    <source>
        <dbReference type="Proteomes" id="UP000652761"/>
    </source>
</evidence>
<protein>
    <submittedName>
        <fullName evidence="2">Uncharacterized protein</fullName>
    </submittedName>
</protein>
<dbReference type="EMBL" id="NMUH01000639">
    <property type="protein sequence ID" value="MQL82548.1"/>
    <property type="molecule type" value="Genomic_DNA"/>
</dbReference>
<dbReference type="AlphaFoldDB" id="A0A843UGA0"/>